<reference evidence="9 10" key="1">
    <citation type="submission" date="2019-01" db="EMBL/GenBank/DDBJ databases">
        <title>Chengkuizengella sp. nov., isolated from deep-sea sediment of East Pacific Ocean.</title>
        <authorList>
            <person name="Yang J."/>
            <person name="Lai Q."/>
            <person name="Shao Z."/>
        </authorList>
    </citation>
    <scope>NUCLEOTIDE SEQUENCE [LARGE SCALE GENOMIC DNA]</scope>
    <source>
        <strain evidence="9 10">YPA3-1-1</strain>
    </source>
</reference>
<evidence type="ECO:0000256" key="6">
    <source>
        <dbReference type="SAM" id="MobiDB-lite"/>
    </source>
</evidence>
<evidence type="ECO:0000256" key="4">
    <source>
        <dbReference type="ARBA" id="ARBA00022801"/>
    </source>
</evidence>
<dbReference type="Pfam" id="PF00933">
    <property type="entry name" value="Glyco_hydro_3"/>
    <property type="match status" value="1"/>
</dbReference>
<accession>A0A6N9Q1V9</accession>
<evidence type="ECO:0000256" key="5">
    <source>
        <dbReference type="ARBA" id="ARBA00023295"/>
    </source>
</evidence>
<dbReference type="InterPro" id="IPR017853">
    <property type="entry name" value="GH"/>
</dbReference>
<dbReference type="PANTHER" id="PTHR30480">
    <property type="entry name" value="BETA-HEXOSAMINIDASE-RELATED"/>
    <property type="match status" value="1"/>
</dbReference>
<evidence type="ECO:0000259" key="8">
    <source>
        <dbReference type="Pfam" id="PF00933"/>
    </source>
</evidence>
<dbReference type="InterPro" id="IPR036962">
    <property type="entry name" value="Glyco_hydro_3_N_sf"/>
</dbReference>
<dbReference type="GO" id="GO:0009254">
    <property type="term" value="P:peptidoglycan turnover"/>
    <property type="evidence" value="ECO:0007669"/>
    <property type="project" value="TreeGrafter"/>
</dbReference>
<dbReference type="EMBL" id="SIJB01000005">
    <property type="protein sequence ID" value="NBI27728.1"/>
    <property type="molecule type" value="Genomic_DNA"/>
</dbReference>
<dbReference type="PANTHER" id="PTHR30480:SF13">
    <property type="entry name" value="BETA-HEXOSAMINIDASE"/>
    <property type="match status" value="1"/>
</dbReference>
<feature type="domain" description="Glycoside hydrolase family 3 N-terminal" evidence="8">
    <location>
        <begin position="80"/>
        <end position="403"/>
    </location>
</feature>
<evidence type="ECO:0000256" key="3">
    <source>
        <dbReference type="ARBA" id="ARBA00012663"/>
    </source>
</evidence>
<dbReference type="GO" id="GO:0005975">
    <property type="term" value="P:carbohydrate metabolic process"/>
    <property type="evidence" value="ECO:0007669"/>
    <property type="project" value="InterPro"/>
</dbReference>
<dbReference type="Gene3D" id="3.20.20.300">
    <property type="entry name" value="Glycoside hydrolase, family 3, N-terminal domain"/>
    <property type="match status" value="1"/>
</dbReference>
<name>A0A6N9Q1V9_9BACL</name>
<comment type="caution">
    <text evidence="9">The sequence shown here is derived from an EMBL/GenBank/DDBJ whole genome shotgun (WGS) entry which is preliminary data.</text>
</comment>
<dbReference type="Proteomes" id="UP000448943">
    <property type="component" value="Unassembled WGS sequence"/>
</dbReference>
<evidence type="ECO:0000256" key="1">
    <source>
        <dbReference type="ARBA" id="ARBA00001231"/>
    </source>
</evidence>
<dbReference type="InterPro" id="IPR001764">
    <property type="entry name" value="Glyco_hydro_3_N"/>
</dbReference>
<sequence length="436" mass="48148">MNDMKKWVLISFVLVISFLTACQSADPLDLSQSPPTDNPESNPAEETAPKDSGSPNDDQSSFIEDEQEQDPIIQQLEQMTLKQKIGQLFVVGFDGLTPNDQIKTLIQKHHVGGIILFSRNIETSKQLLQLTNDLKQLNQSNQIPLFISVDEEGGRVSRLPSNATKFPSNLFIGGKGNPVLTHDIGLVIGNELAAHGFNMDYAPVFDVFSNPQNTVIGDRAYGTTPEIVKEHGNALMFGLQKSNVIPVVKHFPGHGDTIIDSHKGLPVVHKTVEQLKEMELQPFQGAIQEGADVVMVAHIQYPNIDGSGKPASLSKTIITELLRNEMDFQGVVITDDMEMGAIKKYYGAGEAAVYAVQAGVDLLLYSHQYDLQLEAIQSIEVAVETGEISLQQLNERVERILRLKEKYHLNDYPLSEAGLEIIGSEEHQAVRDQLMD</sequence>
<dbReference type="NCBIfam" id="NF003740">
    <property type="entry name" value="PRK05337.1"/>
    <property type="match status" value="1"/>
</dbReference>
<feature type="region of interest" description="Disordered" evidence="6">
    <location>
        <begin position="29"/>
        <end position="67"/>
    </location>
</feature>
<protein>
    <recommendedName>
        <fullName evidence="3">beta-N-acetylhexosaminidase</fullName>
        <ecNumber evidence="3">3.2.1.52</ecNumber>
    </recommendedName>
</protein>
<evidence type="ECO:0000313" key="9">
    <source>
        <dbReference type="EMBL" id="NBI27728.1"/>
    </source>
</evidence>
<evidence type="ECO:0000313" key="10">
    <source>
        <dbReference type="Proteomes" id="UP000448943"/>
    </source>
</evidence>
<feature type="compositionally biased region" description="Polar residues" evidence="6">
    <location>
        <begin position="53"/>
        <end position="62"/>
    </location>
</feature>
<dbReference type="InterPro" id="IPR050226">
    <property type="entry name" value="NagZ_Beta-hexosaminidase"/>
</dbReference>
<feature type="signal peptide" evidence="7">
    <location>
        <begin position="1"/>
        <end position="24"/>
    </location>
</feature>
<evidence type="ECO:0000256" key="7">
    <source>
        <dbReference type="SAM" id="SignalP"/>
    </source>
</evidence>
<dbReference type="SUPFAM" id="SSF51445">
    <property type="entry name" value="(Trans)glycosidases"/>
    <property type="match status" value="1"/>
</dbReference>
<gene>
    <name evidence="9" type="primary">nagZ</name>
    <name evidence="9" type="ORF">ERL59_01975</name>
</gene>
<feature type="compositionally biased region" description="Polar residues" evidence="6">
    <location>
        <begin position="30"/>
        <end position="41"/>
    </location>
</feature>
<feature type="chain" id="PRO_5039092180" description="beta-N-acetylhexosaminidase" evidence="7">
    <location>
        <begin position="25"/>
        <end position="436"/>
    </location>
</feature>
<evidence type="ECO:0000256" key="2">
    <source>
        <dbReference type="ARBA" id="ARBA00005336"/>
    </source>
</evidence>
<dbReference type="PROSITE" id="PS51257">
    <property type="entry name" value="PROKAR_LIPOPROTEIN"/>
    <property type="match status" value="1"/>
</dbReference>
<dbReference type="AlphaFoldDB" id="A0A6N9Q1V9"/>
<keyword evidence="7" id="KW-0732">Signal</keyword>
<keyword evidence="10" id="KW-1185">Reference proteome</keyword>
<dbReference type="GO" id="GO:0004563">
    <property type="term" value="F:beta-N-acetylhexosaminidase activity"/>
    <property type="evidence" value="ECO:0007669"/>
    <property type="project" value="UniProtKB-EC"/>
</dbReference>
<comment type="catalytic activity">
    <reaction evidence="1">
        <text>Hydrolysis of terminal non-reducing N-acetyl-D-hexosamine residues in N-acetyl-beta-D-hexosaminides.</text>
        <dbReference type="EC" id="3.2.1.52"/>
    </reaction>
</comment>
<keyword evidence="4 9" id="KW-0378">Hydrolase</keyword>
<keyword evidence="5 9" id="KW-0326">Glycosidase</keyword>
<dbReference type="EC" id="3.2.1.52" evidence="3"/>
<organism evidence="9 10">
    <name type="scientific">Chengkuizengella marina</name>
    <dbReference type="NCBI Taxonomy" id="2507566"/>
    <lineage>
        <taxon>Bacteria</taxon>
        <taxon>Bacillati</taxon>
        <taxon>Bacillota</taxon>
        <taxon>Bacilli</taxon>
        <taxon>Bacillales</taxon>
        <taxon>Paenibacillaceae</taxon>
        <taxon>Chengkuizengella</taxon>
    </lineage>
</organism>
<proteinExistence type="inferred from homology"/>
<comment type="similarity">
    <text evidence="2">Belongs to the glycosyl hydrolase 3 family.</text>
</comment>